<gene>
    <name evidence="2" type="ORF">N658DRAFT_322947</name>
</gene>
<evidence type="ECO:0000313" key="3">
    <source>
        <dbReference type="Proteomes" id="UP001305647"/>
    </source>
</evidence>
<proteinExistence type="predicted"/>
<dbReference type="AlphaFoldDB" id="A0AAN6T2K8"/>
<evidence type="ECO:0000256" key="1">
    <source>
        <dbReference type="SAM" id="MobiDB-lite"/>
    </source>
</evidence>
<dbReference type="Proteomes" id="UP001305647">
    <property type="component" value="Unassembled WGS sequence"/>
</dbReference>
<accession>A0AAN6T2K8</accession>
<keyword evidence="3" id="KW-1185">Reference proteome</keyword>
<dbReference type="EMBL" id="MU863630">
    <property type="protein sequence ID" value="KAK4102775.1"/>
    <property type="molecule type" value="Genomic_DNA"/>
</dbReference>
<reference evidence="2" key="2">
    <citation type="submission" date="2023-05" db="EMBL/GenBank/DDBJ databases">
        <authorList>
            <consortium name="Lawrence Berkeley National Laboratory"/>
            <person name="Steindorff A."/>
            <person name="Hensen N."/>
            <person name="Bonometti L."/>
            <person name="Westerberg I."/>
            <person name="Brannstrom I.O."/>
            <person name="Guillou S."/>
            <person name="Cros-Aarteil S."/>
            <person name="Calhoun S."/>
            <person name="Haridas S."/>
            <person name="Kuo A."/>
            <person name="Mondo S."/>
            <person name="Pangilinan J."/>
            <person name="Riley R."/>
            <person name="Labutti K."/>
            <person name="Andreopoulos B."/>
            <person name="Lipzen A."/>
            <person name="Chen C."/>
            <person name="Yanf M."/>
            <person name="Daum C."/>
            <person name="Ng V."/>
            <person name="Clum A."/>
            <person name="Ohm R."/>
            <person name="Martin F."/>
            <person name="Silar P."/>
            <person name="Natvig D."/>
            <person name="Lalanne C."/>
            <person name="Gautier V."/>
            <person name="Ament-Velasquez S.L."/>
            <person name="Kruys A."/>
            <person name="Hutchinson M.I."/>
            <person name="Powell A.J."/>
            <person name="Barry K."/>
            <person name="Miller A.N."/>
            <person name="Grigoriev I.V."/>
            <person name="Debuchy R."/>
            <person name="Gladieux P."/>
            <person name="Thoren M.H."/>
            <person name="Johannesson H."/>
        </authorList>
    </citation>
    <scope>NUCLEOTIDE SEQUENCE</scope>
    <source>
        <strain evidence="2">CBS 757.83</strain>
    </source>
</reference>
<reference evidence="2" key="1">
    <citation type="journal article" date="2023" name="Mol. Phylogenet. Evol.">
        <title>Genome-scale phylogeny and comparative genomics of the fungal order Sordariales.</title>
        <authorList>
            <person name="Hensen N."/>
            <person name="Bonometti L."/>
            <person name="Westerberg I."/>
            <person name="Brannstrom I.O."/>
            <person name="Guillou S."/>
            <person name="Cros-Aarteil S."/>
            <person name="Calhoun S."/>
            <person name="Haridas S."/>
            <person name="Kuo A."/>
            <person name="Mondo S."/>
            <person name="Pangilinan J."/>
            <person name="Riley R."/>
            <person name="LaButti K."/>
            <person name="Andreopoulos B."/>
            <person name="Lipzen A."/>
            <person name="Chen C."/>
            <person name="Yan M."/>
            <person name="Daum C."/>
            <person name="Ng V."/>
            <person name="Clum A."/>
            <person name="Steindorff A."/>
            <person name="Ohm R.A."/>
            <person name="Martin F."/>
            <person name="Silar P."/>
            <person name="Natvig D.O."/>
            <person name="Lalanne C."/>
            <person name="Gautier V."/>
            <person name="Ament-Velasquez S.L."/>
            <person name="Kruys A."/>
            <person name="Hutchinson M.I."/>
            <person name="Powell A.J."/>
            <person name="Barry K."/>
            <person name="Miller A.N."/>
            <person name="Grigoriev I.V."/>
            <person name="Debuchy R."/>
            <person name="Gladieux P."/>
            <person name="Hiltunen Thoren M."/>
            <person name="Johannesson H."/>
        </authorList>
    </citation>
    <scope>NUCLEOTIDE SEQUENCE</scope>
    <source>
        <strain evidence="2">CBS 757.83</strain>
    </source>
</reference>
<name>A0AAN6T2K8_9PEZI</name>
<comment type="caution">
    <text evidence="2">The sequence shown here is derived from an EMBL/GenBank/DDBJ whole genome shotgun (WGS) entry which is preliminary data.</text>
</comment>
<protein>
    <submittedName>
        <fullName evidence="2">Uncharacterized protein</fullName>
    </submittedName>
</protein>
<evidence type="ECO:0000313" key="2">
    <source>
        <dbReference type="EMBL" id="KAK4102775.1"/>
    </source>
</evidence>
<feature type="region of interest" description="Disordered" evidence="1">
    <location>
        <begin position="16"/>
        <end position="136"/>
    </location>
</feature>
<sequence>MKSTLACSVSHAARNVNAEPLRPSRIAAPVRRKECAVPKPNPQELPPSKSHINRRQSRQQQQTPQKRYETETISNAPSSGCSTEPSKEWPSRVISDASDRSWCRRRKSGSADGRSRHWGKRHQSRSSGDRSRRHAT</sequence>
<feature type="compositionally biased region" description="Polar residues" evidence="1">
    <location>
        <begin position="71"/>
        <end position="84"/>
    </location>
</feature>
<organism evidence="2 3">
    <name type="scientific">Parathielavia hyrcaniae</name>
    <dbReference type="NCBI Taxonomy" id="113614"/>
    <lineage>
        <taxon>Eukaryota</taxon>
        <taxon>Fungi</taxon>
        <taxon>Dikarya</taxon>
        <taxon>Ascomycota</taxon>
        <taxon>Pezizomycotina</taxon>
        <taxon>Sordariomycetes</taxon>
        <taxon>Sordariomycetidae</taxon>
        <taxon>Sordariales</taxon>
        <taxon>Chaetomiaceae</taxon>
        <taxon>Parathielavia</taxon>
    </lineage>
</organism>